<feature type="transmembrane region" description="Helical" evidence="2">
    <location>
        <begin position="211"/>
        <end position="232"/>
    </location>
</feature>
<dbReference type="Pfam" id="PF20151">
    <property type="entry name" value="DUF6533"/>
    <property type="match status" value="1"/>
</dbReference>
<dbReference type="Proteomes" id="UP000807469">
    <property type="component" value="Unassembled WGS sequence"/>
</dbReference>
<accession>A0A9P5ZE11</accession>
<keyword evidence="2" id="KW-1133">Transmembrane helix</keyword>
<feature type="transmembrane region" description="Helical" evidence="2">
    <location>
        <begin position="91"/>
        <end position="113"/>
    </location>
</feature>
<reference evidence="4" key="1">
    <citation type="submission" date="2020-11" db="EMBL/GenBank/DDBJ databases">
        <authorList>
            <consortium name="DOE Joint Genome Institute"/>
            <person name="Ahrendt S."/>
            <person name="Riley R."/>
            <person name="Andreopoulos W."/>
            <person name="Labutti K."/>
            <person name="Pangilinan J."/>
            <person name="Ruiz-Duenas F.J."/>
            <person name="Barrasa J.M."/>
            <person name="Sanchez-Garcia M."/>
            <person name="Camarero S."/>
            <person name="Miyauchi S."/>
            <person name="Serrano A."/>
            <person name="Linde D."/>
            <person name="Babiker R."/>
            <person name="Drula E."/>
            <person name="Ayuso-Fernandez I."/>
            <person name="Pacheco R."/>
            <person name="Padilla G."/>
            <person name="Ferreira P."/>
            <person name="Barriuso J."/>
            <person name="Kellner H."/>
            <person name="Castanera R."/>
            <person name="Alfaro M."/>
            <person name="Ramirez L."/>
            <person name="Pisabarro A.G."/>
            <person name="Kuo A."/>
            <person name="Tritt A."/>
            <person name="Lipzen A."/>
            <person name="He G."/>
            <person name="Yan M."/>
            <person name="Ng V."/>
            <person name="Cullen D."/>
            <person name="Martin F."/>
            <person name="Rosso M.-N."/>
            <person name="Henrissat B."/>
            <person name="Hibbett D."/>
            <person name="Martinez A.T."/>
            <person name="Grigoriev I.V."/>
        </authorList>
    </citation>
    <scope>NUCLEOTIDE SEQUENCE</scope>
    <source>
        <strain evidence="4">CIRM-BRFM 674</strain>
    </source>
</reference>
<evidence type="ECO:0000259" key="3">
    <source>
        <dbReference type="Pfam" id="PF20151"/>
    </source>
</evidence>
<comment type="caution">
    <text evidence="4">The sequence shown here is derived from an EMBL/GenBank/DDBJ whole genome shotgun (WGS) entry which is preliminary data.</text>
</comment>
<evidence type="ECO:0000256" key="2">
    <source>
        <dbReference type="SAM" id="Phobius"/>
    </source>
</evidence>
<feature type="region of interest" description="Disordered" evidence="1">
    <location>
        <begin position="296"/>
        <end position="316"/>
    </location>
</feature>
<name>A0A9P5ZE11_9AGAR</name>
<feature type="transmembrane region" description="Helical" evidence="2">
    <location>
        <begin position="120"/>
        <end position="138"/>
    </location>
</feature>
<dbReference type="InterPro" id="IPR045340">
    <property type="entry name" value="DUF6533"/>
</dbReference>
<dbReference type="OrthoDB" id="3261349at2759"/>
<feature type="transmembrane region" description="Helical" evidence="2">
    <location>
        <begin position="171"/>
        <end position="190"/>
    </location>
</feature>
<feature type="domain" description="DUF6533" evidence="3">
    <location>
        <begin position="20"/>
        <end position="66"/>
    </location>
</feature>
<dbReference type="EMBL" id="MU155137">
    <property type="protein sequence ID" value="KAF9485255.1"/>
    <property type="molecule type" value="Genomic_DNA"/>
</dbReference>
<sequence>MKFNGIFGSDPQTQILVNNCVGAASFALLYYDYLLTLPTEVSRFWNSRRLTWASSLFYGNRYISLIGHVPVMFQYFWTSPDLKTCKALSSFHQYLAVLIQIIVGIILIIRTYALYGCNRFILLLLCSCALTVIVYGIWCVMSQQSPNYTVDDLLPNSCLLPVFESLSSRLASAWTGMLCFDILIFCMTLYKSLTSRNDGNSNILHVMLRDGTIYFGVMMCFCVTILLSFHFSPLYSKGVTTILTNVISSTMASRLMLNIRDPRLTSSYQVTYTYPIFTSILDTNANYELHDRSNEEHTRNGDMHMNDMTNPTSSSFTEGIRTLTRTSLQV</sequence>
<protein>
    <recommendedName>
        <fullName evidence="3">DUF6533 domain-containing protein</fullName>
    </recommendedName>
</protein>
<feature type="compositionally biased region" description="Basic and acidic residues" evidence="1">
    <location>
        <begin position="296"/>
        <end position="305"/>
    </location>
</feature>
<evidence type="ECO:0000256" key="1">
    <source>
        <dbReference type="SAM" id="MobiDB-lite"/>
    </source>
</evidence>
<evidence type="ECO:0000313" key="4">
    <source>
        <dbReference type="EMBL" id="KAF9485255.1"/>
    </source>
</evidence>
<feature type="transmembrane region" description="Helical" evidence="2">
    <location>
        <begin position="56"/>
        <end position="76"/>
    </location>
</feature>
<keyword evidence="5" id="KW-1185">Reference proteome</keyword>
<keyword evidence="2" id="KW-0472">Membrane</keyword>
<evidence type="ECO:0000313" key="5">
    <source>
        <dbReference type="Proteomes" id="UP000807469"/>
    </source>
</evidence>
<feature type="transmembrane region" description="Helical" evidence="2">
    <location>
        <begin position="15"/>
        <end position="35"/>
    </location>
</feature>
<proteinExistence type="predicted"/>
<keyword evidence="2" id="KW-0812">Transmembrane</keyword>
<dbReference type="AlphaFoldDB" id="A0A9P5ZE11"/>
<gene>
    <name evidence="4" type="ORF">BDN70DRAFT_871667</name>
</gene>
<organism evidence="4 5">
    <name type="scientific">Pholiota conissans</name>
    <dbReference type="NCBI Taxonomy" id="109636"/>
    <lineage>
        <taxon>Eukaryota</taxon>
        <taxon>Fungi</taxon>
        <taxon>Dikarya</taxon>
        <taxon>Basidiomycota</taxon>
        <taxon>Agaricomycotina</taxon>
        <taxon>Agaricomycetes</taxon>
        <taxon>Agaricomycetidae</taxon>
        <taxon>Agaricales</taxon>
        <taxon>Agaricineae</taxon>
        <taxon>Strophariaceae</taxon>
        <taxon>Pholiota</taxon>
    </lineage>
</organism>
<feature type="compositionally biased region" description="Polar residues" evidence="1">
    <location>
        <begin position="307"/>
        <end position="316"/>
    </location>
</feature>